<dbReference type="InterPro" id="IPR010869">
    <property type="entry name" value="DUF1501"/>
</dbReference>
<dbReference type="PANTHER" id="PTHR43737">
    <property type="entry name" value="BLL7424 PROTEIN"/>
    <property type="match status" value="1"/>
</dbReference>
<dbReference type="RefSeq" id="WP_206294401.1">
    <property type="nucleotide sequence ID" value="NZ_CP063458.1"/>
</dbReference>
<dbReference type="PANTHER" id="PTHR43737:SF1">
    <property type="entry name" value="DUF1501 DOMAIN-CONTAINING PROTEIN"/>
    <property type="match status" value="1"/>
</dbReference>
<evidence type="ECO:0000313" key="1">
    <source>
        <dbReference type="EMBL" id="QOV91219.1"/>
    </source>
</evidence>
<organism evidence="1 2">
    <name type="scientific">Humisphaera borealis</name>
    <dbReference type="NCBI Taxonomy" id="2807512"/>
    <lineage>
        <taxon>Bacteria</taxon>
        <taxon>Pseudomonadati</taxon>
        <taxon>Planctomycetota</taxon>
        <taxon>Phycisphaerae</taxon>
        <taxon>Tepidisphaerales</taxon>
        <taxon>Tepidisphaeraceae</taxon>
        <taxon>Humisphaera</taxon>
    </lineage>
</organism>
<name>A0A7M2X0N4_9BACT</name>
<dbReference type="Proteomes" id="UP000593765">
    <property type="component" value="Chromosome"/>
</dbReference>
<dbReference type="AlphaFoldDB" id="A0A7M2X0N4"/>
<dbReference type="EMBL" id="CP063458">
    <property type="protein sequence ID" value="QOV91219.1"/>
    <property type="molecule type" value="Genomic_DNA"/>
</dbReference>
<accession>A0A7M2X0N4</accession>
<dbReference type="Pfam" id="PF07394">
    <property type="entry name" value="DUF1501"/>
    <property type="match status" value="1"/>
</dbReference>
<evidence type="ECO:0000313" key="2">
    <source>
        <dbReference type="Proteomes" id="UP000593765"/>
    </source>
</evidence>
<gene>
    <name evidence="1" type="ORF">IPV69_07635</name>
</gene>
<keyword evidence="2" id="KW-1185">Reference proteome</keyword>
<dbReference type="InterPro" id="IPR017850">
    <property type="entry name" value="Alkaline_phosphatase_core_sf"/>
</dbReference>
<proteinExistence type="predicted"/>
<sequence>MNSLRTDISRRTFVERFAQAAFGVTLLPAFGGLRAAEPAIGGKAKSVIFLYMRGGISHIDTFDPKPGKPEMAGVNAIKTSADGVQISEWFPRMARQMHHVSLVRSMTSTQGIHDRGTYLAHTSYFMTPTITHPSLGSWAVKVLGSANAVLPGNILINGSPQHPRSGYMPTHLAPLPITDPGAGLQNAALPSKTTESDFARRTALARAIGERFVNQTPHRDAAAYLKVQQDAATLMKSEDLKVFDISREDKKTQAAYGTHTFGKGCLLARRLVESGVRFVEVEDEHNWDTHNDQVKSMENMTPTTDQTMAVLLEDLHQRGLLASTLVVMATEFGRSPQISTVTNGRGHHPGVFTWWLAGGGVKGGYVYGKSDATGEHVAEKPVTMQDCNATIAQAMGIDLQHVEHSPSGRPFTVADKGKAVTDLFA</sequence>
<reference evidence="1 2" key="1">
    <citation type="submission" date="2020-10" db="EMBL/GenBank/DDBJ databases">
        <title>Wide distribution of Phycisphaera-like planctomycetes from WD2101 soil group in peatlands and genome analysis of the first cultivated representative.</title>
        <authorList>
            <person name="Dedysh S.N."/>
            <person name="Beletsky A.V."/>
            <person name="Ivanova A."/>
            <person name="Kulichevskaya I.S."/>
            <person name="Suzina N.E."/>
            <person name="Philippov D.A."/>
            <person name="Rakitin A.L."/>
            <person name="Mardanov A.V."/>
            <person name="Ravin N.V."/>
        </authorList>
    </citation>
    <scope>NUCLEOTIDE SEQUENCE [LARGE SCALE GENOMIC DNA]</scope>
    <source>
        <strain evidence="1 2">M1803</strain>
    </source>
</reference>
<dbReference type="SUPFAM" id="SSF53649">
    <property type="entry name" value="Alkaline phosphatase-like"/>
    <property type="match status" value="1"/>
</dbReference>
<protein>
    <submittedName>
        <fullName evidence="1">DUF1501 domain-containing protein</fullName>
    </submittedName>
</protein>
<dbReference type="KEGG" id="hbs:IPV69_07635"/>